<dbReference type="InterPro" id="IPR013785">
    <property type="entry name" value="Aldolase_TIM"/>
</dbReference>
<dbReference type="GO" id="GO:0003866">
    <property type="term" value="F:3-phosphoshikimate 1-carboxyvinyltransferase activity"/>
    <property type="evidence" value="ECO:0007669"/>
    <property type="project" value="UniProtKB-UniRule"/>
</dbReference>
<comment type="pathway">
    <text evidence="23 24">Metabolic intermediate biosynthesis; chorismate biosynthesis; chorismate from D-erythrose 4-phosphate and phosphoenolpyruvate: step 3/7.</text>
</comment>
<evidence type="ECO:0000313" key="32">
    <source>
        <dbReference type="Proteomes" id="UP000183365"/>
    </source>
</evidence>
<evidence type="ECO:0000256" key="9">
    <source>
        <dbReference type="ARBA" id="ARBA00022679"/>
    </source>
</evidence>
<feature type="binding site" evidence="23">
    <location>
        <position position="126"/>
    </location>
    <ligand>
        <name>7-phospho-2-dehydro-3-deoxy-D-arabino-heptonate</name>
        <dbReference type="ChEBI" id="CHEBI:58394"/>
    </ligand>
</feature>
<feature type="binding site" evidence="23">
    <location>
        <begin position="175"/>
        <end position="178"/>
    </location>
    <ligand>
        <name>NAD(+)</name>
        <dbReference type="ChEBI" id="CHEBI:57540"/>
    </ligand>
</feature>
<dbReference type="HAMAP" id="MF_00210">
    <property type="entry name" value="EPSP_synth"/>
    <property type="match status" value="1"/>
</dbReference>
<dbReference type="EC" id="4.2.3.4" evidence="23"/>
<keyword evidence="12 23" id="KW-0418">Kinase</keyword>
<dbReference type="CDD" id="cd08195">
    <property type="entry name" value="DHQS"/>
    <property type="match status" value="1"/>
</dbReference>
<dbReference type="Pfam" id="PF08501">
    <property type="entry name" value="Shikimate_dh_N"/>
    <property type="match status" value="1"/>
</dbReference>
<comment type="similarity">
    <text evidence="23 24">In the 4th section; belongs to the type-I 3-dehydroquinase family.</text>
</comment>
<keyword evidence="17 23" id="KW-0057">Aromatic amino acid biosynthesis</keyword>
<dbReference type="Proteomes" id="UP000183365">
    <property type="component" value="Unassembled WGS sequence"/>
</dbReference>
<feature type="active site" description="Proton acceptor; for 3-dehydroquinate dehydratase activity" evidence="23">
    <location>
        <position position="1201"/>
    </location>
</feature>
<feature type="binding site" evidence="23">
    <location>
        <position position="142"/>
    </location>
    <ligand>
        <name>7-phospho-2-dehydro-3-deoxy-D-arabino-heptonate</name>
        <dbReference type="ChEBI" id="CHEBI:58394"/>
    </ligand>
</feature>
<comment type="pathway">
    <text evidence="23 24">Metabolic intermediate biosynthesis; chorismate biosynthesis; chorismate from D-erythrose 4-phosphate and phosphoenolpyruvate: step 4/7.</text>
</comment>
<evidence type="ECO:0000259" key="26">
    <source>
        <dbReference type="Pfam" id="PF01488"/>
    </source>
</evidence>
<evidence type="ECO:0000259" key="28">
    <source>
        <dbReference type="Pfam" id="PF08501"/>
    </source>
</evidence>
<keyword evidence="10 23" id="KW-0479">Metal-binding</keyword>
<dbReference type="InterPro" id="IPR006151">
    <property type="entry name" value="Shikm_DH/Glu-tRNA_Rdtase"/>
</dbReference>
<keyword evidence="32" id="KW-1185">Reference proteome</keyword>
<reference evidence="32" key="1">
    <citation type="submission" date="2016-11" db="EMBL/GenBank/DDBJ databases">
        <authorList>
            <person name="Guldener U."/>
        </authorList>
    </citation>
    <scope>NUCLEOTIDE SEQUENCE [LARGE SCALE GENOMIC DNA]</scope>
</reference>
<evidence type="ECO:0000256" key="24">
    <source>
        <dbReference type="PIRNR" id="PIRNR000514"/>
    </source>
</evidence>
<dbReference type="Gene3D" id="3.20.20.70">
    <property type="entry name" value="Aldolase class I"/>
    <property type="match status" value="1"/>
</dbReference>
<organism evidence="31 32">
    <name type="scientific">Hanseniaspora guilliermondii</name>
    <dbReference type="NCBI Taxonomy" id="56406"/>
    <lineage>
        <taxon>Eukaryota</taxon>
        <taxon>Fungi</taxon>
        <taxon>Dikarya</taxon>
        <taxon>Ascomycota</taxon>
        <taxon>Saccharomycotina</taxon>
        <taxon>Saccharomycetes</taxon>
        <taxon>Saccharomycodales</taxon>
        <taxon>Saccharomycodaceae</taxon>
        <taxon>Hanseniaspora</taxon>
    </lineage>
</organism>
<dbReference type="EC" id="2.5.1.19" evidence="23"/>
<dbReference type="SUPFAM" id="SSF53223">
    <property type="entry name" value="Aminoacid dehydrogenase-like, N-terminal domain"/>
    <property type="match status" value="1"/>
</dbReference>
<evidence type="ECO:0000256" key="4">
    <source>
        <dbReference type="ARBA" id="ARBA00006477"/>
    </source>
</evidence>
<comment type="catalytic activity">
    <reaction evidence="20">
        <text>3-phosphoshikimate + phosphoenolpyruvate = 5-O-(1-carboxyvinyl)-3-phosphoshikimate + phosphate</text>
        <dbReference type="Rhea" id="RHEA:21256"/>
        <dbReference type="ChEBI" id="CHEBI:43474"/>
        <dbReference type="ChEBI" id="CHEBI:57701"/>
        <dbReference type="ChEBI" id="CHEBI:58702"/>
        <dbReference type="ChEBI" id="CHEBI:145989"/>
        <dbReference type="EC" id="2.5.1.19"/>
    </reaction>
    <physiologicalReaction direction="left-to-right" evidence="20">
        <dbReference type="Rhea" id="RHEA:21257"/>
    </physiologicalReaction>
</comment>
<dbReference type="PROSITE" id="PS00104">
    <property type="entry name" value="EPSP_SYNTHASE_1"/>
    <property type="match status" value="1"/>
</dbReference>
<dbReference type="Gene3D" id="3.40.50.720">
    <property type="entry name" value="NAD(P)-binding Rossmann-like Domain"/>
    <property type="match status" value="1"/>
</dbReference>
<feature type="binding site" evidence="23">
    <location>
        <position position="115"/>
    </location>
    <ligand>
        <name>NAD(+)</name>
        <dbReference type="ChEBI" id="CHEBI:57540"/>
    </ligand>
</feature>
<dbReference type="InterPro" id="IPR001986">
    <property type="entry name" value="Enolpyruvate_Tfrase_dom"/>
</dbReference>
<keyword evidence="18 23" id="KW-0456">Lyase</keyword>
<feature type="domain" description="Quinate/shikimate 5-dehydrogenase/glutamyl-tRNA reductase" evidence="26">
    <location>
        <begin position="1435"/>
        <end position="1510"/>
    </location>
</feature>
<evidence type="ECO:0000256" key="19">
    <source>
        <dbReference type="ARBA" id="ARBA00023268"/>
    </source>
</evidence>
<comment type="catalytic activity">
    <reaction evidence="23 24">
        <text>shikimate + NADP(+) = 3-dehydroshikimate + NADPH + H(+)</text>
        <dbReference type="Rhea" id="RHEA:17737"/>
        <dbReference type="ChEBI" id="CHEBI:15378"/>
        <dbReference type="ChEBI" id="CHEBI:16630"/>
        <dbReference type="ChEBI" id="CHEBI:36208"/>
        <dbReference type="ChEBI" id="CHEBI:57783"/>
        <dbReference type="ChEBI" id="CHEBI:58349"/>
        <dbReference type="EC" id="1.1.1.25"/>
    </reaction>
</comment>
<evidence type="ECO:0000256" key="5">
    <source>
        <dbReference type="ARBA" id="ARBA00009349"/>
    </source>
</evidence>
<comment type="pathway">
    <text evidence="3 23 24">Metabolic intermediate biosynthesis; chorismate biosynthesis; chorismate from D-erythrose 4-phosphate and phosphoenolpyruvate: step 5/7.</text>
</comment>
<keyword evidence="13 23" id="KW-0862">Zinc</keyword>
<dbReference type="SUPFAM" id="SSF56796">
    <property type="entry name" value="Dehydroquinate synthase-like"/>
    <property type="match status" value="1"/>
</dbReference>
<comment type="similarity">
    <text evidence="23 24">In the 2nd section; belongs to the EPSP synthase family.</text>
</comment>
<dbReference type="InterPro" id="IPR036968">
    <property type="entry name" value="Enolpyruvate_Tfrase_sf"/>
</dbReference>
<keyword evidence="11 23" id="KW-0547">Nucleotide-binding</keyword>
<evidence type="ECO:0000256" key="6">
    <source>
        <dbReference type="ARBA" id="ARBA00009948"/>
    </source>
</evidence>
<dbReference type="FunFam" id="3.20.20.70:FF:000135">
    <property type="entry name" value="Pentafunctional AROM polypeptide"/>
    <property type="match status" value="1"/>
</dbReference>
<feature type="binding site" evidence="23">
    <location>
        <position position="291"/>
    </location>
    <ligand>
        <name>7-phospho-2-dehydro-3-deoxy-D-arabino-heptonate</name>
        <dbReference type="ChEBI" id="CHEBI:58394"/>
    </ligand>
</feature>
<dbReference type="SUPFAM" id="SSF52540">
    <property type="entry name" value="P-loop containing nucleoside triphosphate hydrolases"/>
    <property type="match status" value="1"/>
</dbReference>
<dbReference type="Pfam" id="PF18317">
    <property type="entry name" value="SDH_C"/>
    <property type="match status" value="1"/>
</dbReference>
<feature type="domain" description="Shikimate dehydrogenase substrate binding N-terminal" evidence="28">
    <location>
        <begin position="1315"/>
        <end position="1396"/>
    </location>
</feature>
<evidence type="ECO:0000256" key="13">
    <source>
        <dbReference type="ARBA" id="ARBA00022833"/>
    </source>
</evidence>
<feature type="region of interest" description="3-dehydroquinate synthase" evidence="23">
    <location>
        <begin position="1"/>
        <end position="388"/>
    </location>
</feature>
<dbReference type="Pfam" id="PF01487">
    <property type="entry name" value="DHquinase_I"/>
    <property type="match status" value="1"/>
</dbReference>
<evidence type="ECO:0000256" key="8">
    <source>
        <dbReference type="ARBA" id="ARBA00022605"/>
    </source>
</evidence>
<keyword evidence="9 23" id="KW-0808">Transferase</keyword>
<dbReference type="SUPFAM" id="SSF51569">
    <property type="entry name" value="Aldolase"/>
    <property type="match status" value="1"/>
</dbReference>
<dbReference type="CDD" id="cd01556">
    <property type="entry name" value="EPSP_synthase"/>
    <property type="match status" value="1"/>
</dbReference>
<evidence type="ECO:0000256" key="3">
    <source>
        <dbReference type="ARBA" id="ARBA00004842"/>
    </source>
</evidence>
<feature type="binding site" evidence="23">
    <location>
        <position position="186"/>
    </location>
    <ligand>
        <name>NAD(+)</name>
        <dbReference type="ChEBI" id="CHEBI:57540"/>
    </ligand>
</feature>
<evidence type="ECO:0000256" key="11">
    <source>
        <dbReference type="ARBA" id="ARBA00022741"/>
    </source>
</evidence>
<comment type="pathway">
    <text evidence="23 24">Metabolic intermediate biosynthesis; chorismate biosynthesis; chorismate from D-erythrose 4-phosphate and phosphoenolpyruvate: step 2/7.</text>
</comment>
<dbReference type="PROSITE" id="PS01028">
    <property type="entry name" value="DEHYDROQUINASE_I"/>
    <property type="match status" value="1"/>
</dbReference>
<dbReference type="Pfam" id="PF01488">
    <property type="entry name" value="Shikimate_DH"/>
    <property type="match status" value="1"/>
</dbReference>
<dbReference type="VEuPathDB" id="FungiDB:HGUI_02429"/>
<dbReference type="EC" id="4.2.1.10" evidence="23"/>
<dbReference type="CDD" id="cd00502">
    <property type="entry name" value="DHQase_I"/>
    <property type="match status" value="1"/>
</dbReference>
<dbReference type="GO" id="GO:0009073">
    <property type="term" value="P:aromatic amino acid family biosynthetic process"/>
    <property type="evidence" value="ECO:0007669"/>
    <property type="project" value="UniProtKB-UniRule"/>
</dbReference>
<dbReference type="HAMAP" id="MF_03143">
    <property type="entry name" value="Pentafunct_AroM"/>
    <property type="match status" value="1"/>
</dbReference>
<dbReference type="FunFam" id="3.65.10.10:FF:000007">
    <property type="entry name" value="Pentafunctional AROM polypeptide"/>
    <property type="match status" value="1"/>
</dbReference>
<comment type="catalytic activity">
    <reaction evidence="23 24">
        <text>3-dehydroquinate = 3-dehydroshikimate + H2O</text>
        <dbReference type="Rhea" id="RHEA:21096"/>
        <dbReference type="ChEBI" id="CHEBI:15377"/>
        <dbReference type="ChEBI" id="CHEBI:16630"/>
        <dbReference type="ChEBI" id="CHEBI:32364"/>
        <dbReference type="EC" id="4.2.1.10"/>
    </reaction>
</comment>
<dbReference type="InterPro" id="IPR008289">
    <property type="entry name" value="Pentafunct_AroM"/>
</dbReference>
<feature type="binding site" evidence="23">
    <location>
        <begin position="79"/>
        <end position="82"/>
    </location>
    <ligand>
        <name>NAD(+)</name>
        <dbReference type="ChEBI" id="CHEBI:57540"/>
    </ligand>
</feature>
<keyword evidence="14 23" id="KW-0067">ATP-binding</keyword>
<dbReference type="InterPro" id="IPR010110">
    <property type="entry name" value="Shikimate_DH_AroM-type"/>
</dbReference>
<comment type="similarity">
    <text evidence="4">In the 2nd section; belongs to the type-I 3-dehydroquinase family.</text>
</comment>
<feature type="binding site" evidence="23">
    <location>
        <position position="275"/>
    </location>
    <ligand>
        <name>7-phospho-2-dehydro-3-deoxy-D-arabino-heptonate</name>
        <dbReference type="ChEBI" id="CHEBI:58394"/>
    </ligand>
</feature>
<dbReference type="Pfam" id="PF24621">
    <property type="entry name" value="DHQS_C"/>
    <property type="match status" value="1"/>
</dbReference>
<dbReference type="Gene3D" id="3.65.10.10">
    <property type="entry name" value="Enolpyruvate transferase domain"/>
    <property type="match status" value="2"/>
</dbReference>
<dbReference type="GO" id="GO:0046872">
    <property type="term" value="F:metal ion binding"/>
    <property type="evidence" value="ECO:0007669"/>
    <property type="project" value="UniProtKB-UniRule"/>
</dbReference>
<feature type="binding site" evidence="23">
    <location>
        <begin position="268"/>
        <end position="272"/>
    </location>
    <ligand>
        <name>7-phospho-2-dehydro-3-deoxy-D-arabino-heptonate</name>
        <dbReference type="ChEBI" id="CHEBI:58394"/>
    </ligand>
</feature>
<evidence type="ECO:0000313" key="31">
    <source>
        <dbReference type="EMBL" id="SGZ40229.1"/>
    </source>
</evidence>
<comment type="catalytic activity">
    <reaction evidence="23 24">
        <text>7-phospho-2-dehydro-3-deoxy-D-arabino-heptonate = 3-dehydroquinate + phosphate</text>
        <dbReference type="Rhea" id="RHEA:21968"/>
        <dbReference type="ChEBI" id="CHEBI:32364"/>
        <dbReference type="ChEBI" id="CHEBI:43474"/>
        <dbReference type="ChEBI" id="CHEBI:58394"/>
        <dbReference type="EC" id="4.2.3.4"/>
    </reaction>
</comment>
<evidence type="ECO:0000259" key="27">
    <source>
        <dbReference type="Pfam" id="PF01761"/>
    </source>
</evidence>
<dbReference type="EC" id="1.1.1.25" evidence="23"/>
<comment type="similarity">
    <text evidence="23 24">In the C-terminal section; belongs to the shikimate dehydrogenase family.</text>
</comment>
<dbReference type="InterPro" id="IPR013792">
    <property type="entry name" value="RNA3'P_cycl/enolpyr_Trfase_a/b"/>
</dbReference>
<evidence type="ECO:0000259" key="30">
    <source>
        <dbReference type="Pfam" id="PF24621"/>
    </source>
</evidence>
<dbReference type="InterPro" id="IPR023000">
    <property type="entry name" value="Shikimate_kinase_CS"/>
</dbReference>
<dbReference type="Gene3D" id="3.40.50.1970">
    <property type="match status" value="1"/>
</dbReference>
<proteinExistence type="inferred from homology"/>
<sequence length="1593" mass="175644">MTNNIHKVSILNKETIHIGYNIQENIVDTIITDCKSSTYVAVYDTNVEKTPYLKSLLALLKSKLANDQRLLTYTIAPGESNKTRAQKEKIEDYMLLQGCTRDTVVLAVGGGIIGDMIGFVAATFMRGVRVVQIPSSLLAMVDSSIGGKTAVDTPLGKNFIGAFWQPEFVFVDVKWLESLPKREFINGIAEVIKTAAIWNSDEFARLEDNAESFLEVVNAQKPVKTEDGTEVLFTNIPAILDHVTKLVLESIKVKAEVVSADEREGGLRNLLNFGHTIGHAYEAILTPQALHGECVSIGICKEAELSRYLGILSPTQVARLYKILAAYGLPTSVDDKWFKEICEHKETPLKTLLEKMAIDKKNEGSKKKVVLLETIGKCYGTSAHFVSDQDLRVVLTDEILCFPFEDKVNKTITPPGSKSISNRALVLACLGKGECKIKNLLHSDDTKHMLAAVSKLQGAKISLEDNGETVVVDGNGGLLKATSDPLYLGNAGTASRFLTSVAALVSSDGDNKSLILTGNKRMQERPIGPLVDALRENGVQVDYLNNEGSLPLKINTDNSVFKGGKIELAATVSSQYVSSILMCAPYAEEPVTLSLVGGKPISQLYIDMTIKMMEKFGIQVTKSETQEYTYLIPKGQYVNPKEYVIESDASSATYPLAFAAMTGSTVTVPNIGYESLQGDARFAVDVLKPMGCTVTQTATSTTVTGPAVGTLKPLKHVDMEPMTDAFLTACVVAAVCCDHSDNDGITTIEGIANQRVKECNRILAMVDELAKFGVKANELPDGIQVHGLNSISDLKTPEPIDTYDDHRVAMSFSLLAGLVKNDSNTPVRILERRTTGKTWPGWWDVLHTQLGAKFDGAEPLRPISAQRLNSTNSLENNQVKKSIVIIGMRAAGKTTFSKWAVSSLNYKWLDLDDEFESRFCSAEADSKIKTIKEFVAVHGWDAFRVKETEVFSDCLSKYGNEGYIISTGGGIVESEASRNALKSFINEEDGLVLHLHRDIDETVNFLMQDPTRPAYVEDIRAVWNRREAWYHSCSNYVFGSPHCKNEDEFLRLRASFDNFCKRIAGQKLTQLPEKKRSGFVCLTFDNLFDQSFDNIKAITYGCDAVELRVDHLIDYNPDFVMKQVSYLRMATNSLPIVFTIRTKPQGGLFPDGEWKKVISLYRAAIRSAVEYIDLELTMPEEVQKIVMEERSNNTLIIASHHDFAAQYKWNNAEWEQRYNQAEELGVDVIKFVGMATKLEDNWELENFRSAHSEGKPLIAINMGKAGKMSRVINSVLTPVTSEHLPSASAPGQLTIKEINKLYAEINSIGKKKNYVVGSPIGHSRSPTLHNTGYDLLGLPFEFGKFETDNAEQVAKELLTREDLGGLAVTIPLKLDIIKYMDELTDAAKVIGAVNTVIPLGNAKFRGDNTDWIGIYSSLTSAGVPNDVSKESVSGLVVGAGGTSRAAVYALNQLGCKKVYMINRTTSKLFDVKNSLPTEMNIEIIENLDDISAVKESISIAVSCVPADKPLDPIMVEKLNAILGRKQTQLFTPTLLEAAYKPPYTPIMKLAKETYNWTVVEGAKMLVYQGIAQFKSWTGYDAPFEPIFKAVVEE</sequence>
<dbReference type="GO" id="GO:0008652">
    <property type="term" value="P:amino acid biosynthetic process"/>
    <property type="evidence" value="ECO:0007669"/>
    <property type="project" value="UniProtKB-KW"/>
</dbReference>
<dbReference type="FunFam" id="3.40.50.300:FF:001256">
    <property type="entry name" value="Pentafunctional AROM polypeptide"/>
    <property type="match status" value="1"/>
</dbReference>
<comment type="function">
    <text evidence="22 23 24">The AROM polypeptide catalyzes 5 consecutive enzymatic reactions in prechorismate polyaromatic amino acid biosynthesis.</text>
</comment>
<name>A0A1L0CMZ7_9ASCO</name>
<evidence type="ECO:0000259" key="25">
    <source>
        <dbReference type="Pfam" id="PF00275"/>
    </source>
</evidence>
<keyword evidence="16 23" id="KW-0560">Oxidoreductase</keyword>
<keyword evidence="8 23" id="KW-0028">Amino-acid biosynthesis</keyword>
<feature type="region of interest" description="Shikimate dehydrogenase" evidence="23">
    <location>
        <begin position="1310"/>
        <end position="1593"/>
    </location>
</feature>
<dbReference type="InterPro" id="IPR016037">
    <property type="entry name" value="DHQ_synth_AroB"/>
</dbReference>
<evidence type="ECO:0000256" key="20">
    <source>
        <dbReference type="ARBA" id="ARBA00044633"/>
    </source>
</evidence>
<evidence type="ECO:0000256" key="10">
    <source>
        <dbReference type="ARBA" id="ARBA00022723"/>
    </source>
</evidence>
<dbReference type="Gene3D" id="1.20.1090.10">
    <property type="entry name" value="Dehydroquinate synthase-like - alpha domain"/>
    <property type="match status" value="1"/>
</dbReference>
<dbReference type="GO" id="GO:0004765">
    <property type="term" value="F:shikimate kinase activity"/>
    <property type="evidence" value="ECO:0007669"/>
    <property type="project" value="UniProtKB-UniRule"/>
</dbReference>
<comment type="subunit">
    <text evidence="23 24">Homodimer.</text>
</comment>
<feature type="domain" description="3-dehydroquinate synthase C-terminal" evidence="30">
    <location>
        <begin position="187"/>
        <end position="362"/>
    </location>
</feature>
<feature type="active site" description="Schiff-base intermediate with substrate; for 3-dehydroquinate dehydratase activity" evidence="23">
    <location>
        <position position="1230"/>
    </location>
</feature>
<evidence type="ECO:0000256" key="17">
    <source>
        <dbReference type="ARBA" id="ARBA00023141"/>
    </source>
</evidence>
<dbReference type="PANTHER" id="PTHR21090:SF5">
    <property type="entry name" value="PENTAFUNCTIONAL AROM POLYPEPTIDE"/>
    <property type="match status" value="1"/>
</dbReference>
<evidence type="ECO:0000256" key="14">
    <source>
        <dbReference type="ARBA" id="ARBA00022840"/>
    </source>
</evidence>
<dbReference type="FunFam" id="3.40.50.1970:FF:000007">
    <property type="entry name" value="Pentafunctional AROM polypeptide"/>
    <property type="match status" value="1"/>
</dbReference>
<feature type="binding site" evidence="23">
    <location>
        <position position="291"/>
    </location>
    <ligand>
        <name>Zn(2+)</name>
        <dbReference type="ChEBI" id="CHEBI:29105"/>
        <note>catalytic</note>
    </ligand>
</feature>
<dbReference type="InterPro" id="IPR013708">
    <property type="entry name" value="Shikimate_DH-bd_N"/>
</dbReference>
<feature type="domain" description="SDH C-terminal" evidence="29">
    <location>
        <begin position="1561"/>
        <end position="1588"/>
    </location>
</feature>
<dbReference type="Gene3D" id="3.40.50.10860">
    <property type="entry name" value="Leucine Dehydrogenase, chain A, domain 1"/>
    <property type="match status" value="1"/>
</dbReference>
<feature type="binding site" evidence="23">
    <location>
        <position position="157"/>
    </location>
    <ligand>
        <name>NAD(+)</name>
        <dbReference type="ChEBI" id="CHEBI:57540"/>
    </ligand>
</feature>
<feature type="binding site" evidence="23">
    <location>
        <begin position="887"/>
        <end position="894"/>
    </location>
    <ligand>
        <name>ATP</name>
        <dbReference type="ChEBI" id="CHEBI:30616"/>
    </ligand>
</feature>
<protein>
    <recommendedName>
        <fullName evidence="23">Pentafunctional AROM polypeptide</fullName>
    </recommendedName>
    <domain>
        <recommendedName>
            <fullName evidence="23">3-dehydroquinate synthase</fullName>
            <shortName evidence="23">DHQS</shortName>
            <ecNumber evidence="23">4.2.3.4</ecNumber>
        </recommendedName>
    </domain>
    <domain>
        <recommendedName>
            <fullName evidence="23">3-phosphoshikimate 1-carboxyvinyltransferase</fullName>
            <ecNumber evidence="23">2.5.1.19</ecNumber>
        </recommendedName>
        <alternativeName>
            <fullName evidence="23">5-enolpyruvylshikimate-3-phosphate synthase</fullName>
            <shortName evidence="23">EPSP synthase</shortName>
            <shortName evidence="23">EPSPS</shortName>
        </alternativeName>
    </domain>
    <domain>
        <recommendedName>
            <fullName evidence="23">Shikimate kinase</fullName>
            <shortName evidence="23">SK</shortName>
            <ecNumber evidence="23">2.7.1.71</ecNumber>
        </recommendedName>
    </domain>
    <domain>
        <recommendedName>
            <fullName evidence="23">3-dehydroquinate dehydratase</fullName>
            <shortName evidence="23">3-dehydroquinase</shortName>
            <ecNumber evidence="23">4.2.1.10</ecNumber>
        </recommendedName>
    </domain>
    <domain>
        <recommendedName>
            <fullName evidence="23">Shikimate dehydrogenase</fullName>
            <ecNumber evidence="23">1.1.1.25</ecNumber>
        </recommendedName>
    </domain>
</protein>
<feature type="binding site" evidence="23">
    <location>
        <position position="275"/>
    </location>
    <ligand>
        <name>Zn(2+)</name>
        <dbReference type="ChEBI" id="CHEBI:29105"/>
        <note>catalytic</note>
    </ligand>
</feature>
<feature type="domain" description="3-dehydroquinate synthase N-terminal" evidence="27">
    <location>
        <begin position="73"/>
        <end position="185"/>
    </location>
</feature>
<evidence type="ECO:0000256" key="16">
    <source>
        <dbReference type="ARBA" id="ARBA00023002"/>
    </source>
</evidence>
<dbReference type="InterPro" id="IPR046346">
    <property type="entry name" value="Aminoacid_DH-like_N_sf"/>
</dbReference>
<dbReference type="UniPathway" id="UPA00053">
    <property type="reaction ID" value="UER00085"/>
</dbReference>
<keyword evidence="19 23" id="KW-0511">Multifunctional enzyme</keyword>
<dbReference type="Pfam" id="PF00275">
    <property type="entry name" value="EPSP_synthase"/>
    <property type="match status" value="1"/>
</dbReference>
<feature type="binding site" evidence="23">
    <location>
        <position position="360"/>
    </location>
    <ligand>
        <name>7-phospho-2-dehydro-3-deoxy-D-arabino-heptonate</name>
        <dbReference type="ChEBI" id="CHEBI:58394"/>
    </ligand>
</feature>
<dbReference type="InterPro" id="IPR031322">
    <property type="entry name" value="Shikimate/glucono_kinase"/>
</dbReference>
<dbReference type="InterPro" id="IPR027417">
    <property type="entry name" value="P-loop_NTPase"/>
</dbReference>
<dbReference type="Pfam" id="PF01761">
    <property type="entry name" value="DHQ_synthase"/>
    <property type="match status" value="1"/>
</dbReference>
<comment type="similarity">
    <text evidence="6">Belongs to the EPSP synthase family.</text>
</comment>
<dbReference type="FunFam" id="1.20.1090.10:FF:000007">
    <property type="entry name" value="Pentafunctional AROM polypeptide"/>
    <property type="match status" value="1"/>
</dbReference>
<comment type="similarity">
    <text evidence="23">In the N-terminal section; belongs to the sugar phosphate cyclases superfamily. Dehydroquinate synthase family.</text>
</comment>
<dbReference type="InterPro" id="IPR018508">
    <property type="entry name" value="3-dehydroquinate_DH_AS"/>
</dbReference>
<evidence type="ECO:0000259" key="29">
    <source>
        <dbReference type="Pfam" id="PF18317"/>
    </source>
</evidence>
<dbReference type="InterPro" id="IPR000623">
    <property type="entry name" value="Shikimate_kinase/TSH1"/>
</dbReference>
<evidence type="ECO:0000256" key="15">
    <source>
        <dbReference type="ARBA" id="ARBA00022857"/>
    </source>
</evidence>
<comment type="cofactor">
    <cofactor evidence="23 24">
        <name>Zn(2+)</name>
        <dbReference type="ChEBI" id="CHEBI:29105"/>
    </cofactor>
    <text evidence="23 24">Binds 2 Zn(2+) ions per subunit.</text>
</comment>
<dbReference type="GO" id="GO:0009423">
    <property type="term" value="P:chorismate biosynthetic process"/>
    <property type="evidence" value="ECO:0007669"/>
    <property type="project" value="UniProtKB-UniRule"/>
</dbReference>
<dbReference type="InterPro" id="IPR036291">
    <property type="entry name" value="NAD(P)-bd_dom_sf"/>
</dbReference>
<feature type="binding site" evidence="23">
    <location>
        <begin position="110"/>
        <end position="112"/>
    </location>
    <ligand>
        <name>NAD(+)</name>
        <dbReference type="ChEBI" id="CHEBI:57540"/>
    </ligand>
</feature>
<evidence type="ECO:0000256" key="21">
    <source>
        <dbReference type="ARBA" id="ARBA00048567"/>
    </source>
</evidence>
<dbReference type="PROSITE" id="PS00885">
    <property type="entry name" value="EPSP_SYNTHASE_2"/>
    <property type="match status" value="1"/>
</dbReference>
<dbReference type="Pfam" id="PF01202">
    <property type="entry name" value="SKI"/>
    <property type="match status" value="1"/>
</dbReference>
<evidence type="ECO:0000256" key="2">
    <source>
        <dbReference type="ARBA" id="ARBA00004811"/>
    </source>
</evidence>
<feature type="active site" description="Proton acceptor; for 3-dehydroquinate synthase activity" evidence="23">
    <location>
        <position position="264"/>
    </location>
</feature>
<dbReference type="InterPro" id="IPR030960">
    <property type="entry name" value="DHQS/DOIS_N"/>
</dbReference>
<evidence type="ECO:0000256" key="18">
    <source>
        <dbReference type="ARBA" id="ARBA00023239"/>
    </source>
</evidence>
<dbReference type="GO" id="GO:0003856">
    <property type="term" value="F:3-dehydroquinate synthase activity"/>
    <property type="evidence" value="ECO:0007669"/>
    <property type="project" value="UniProtKB-UniRule"/>
</dbReference>
<dbReference type="NCBIfam" id="TIGR01357">
    <property type="entry name" value="aroB"/>
    <property type="match status" value="1"/>
</dbReference>
<dbReference type="PANTHER" id="PTHR21090">
    <property type="entry name" value="AROM/DEHYDROQUINATE SYNTHASE"/>
    <property type="match status" value="1"/>
</dbReference>
<dbReference type="InterPro" id="IPR023193">
    <property type="entry name" value="EPSP_synthase_CS"/>
</dbReference>
<feature type="active site" description="Proton acceptor; for 3-dehydroquinate synthase activity" evidence="23">
    <location>
        <position position="279"/>
    </location>
</feature>
<dbReference type="GO" id="GO:0005524">
    <property type="term" value="F:ATP binding"/>
    <property type="evidence" value="ECO:0007669"/>
    <property type="project" value="UniProtKB-UniRule"/>
</dbReference>
<dbReference type="InterPro" id="IPR041121">
    <property type="entry name" value="SDH_C"/>
</dbReference>
<comment type="subcellular location">
    <subcellularLocation>
        <location evidence="1 23 24">Cytoplasm</location>
    </subcellularLocation>
</comment>
<dbReference type="InterPro" id="IPR056179">
    <property type="entry name" value="DHQS_C"/>
</dbReference>
<feature type="binding site" evidence="23">
    <location>
        <position position="158"/>
    </location>
    <ligand>
        <name>7-phospho-2-dehydro-3-deoxy-D-arabino-heptonate</name>
        <dbReference type="ChEBI" id="CHEBI:58394"/>
    </ligand>
</feature>
<keyword evidence="15 23" id="KW-0521">NADP</keyword>
<evidence type="ECO:0000256" key="7">
    <source>
        <dbReference type="ARBA" id="ARBA00022490"/>
    </source>
</evidence>
<dbReference type="CDD" id="cd01065">
    <property type="entry name" value="NAD_bind_Shikimate_DH"/>
    <property type="match status" value="1"/>
</dbReference>
<evidence type="ECO:0000256" key="1">
    <source>
        <dbReference type="ARBA" id="ARBA00004496"/>
    </source>
</evidence>
<feature type="binding site" evidence="23">
    <location>
        <position position="254"/>
    </location>
    <ligand>
        <name>7-phospho-2-dehydro-3-deoxy-D-arabino-heptonate</name>
        <dbReference type="ChEBI" id="CHEBI:58394"/>
    </ligand>
</feature>
<feature type="binding site" evidence="23">
    <location>
        <begin position="190"/>
        <end position="193"/>
    </location>
    <ligand>
        <name>7-phospho-2-dehydro-3-deoxy-D-arabino-heptonate</name>
        <dbReference type="ChEBI" id="CHEBI:58394"/>
    </ligand>
</feature>
<dbReference type="GO" id="GO:0005737">
    <property type="term" value="C:cytoplasm"/>
    <property type="evidence" value="ECO:0007669"/>
    <property type="project" value="UniProtKB-SubCell"/>
</dbReference>
<dbReference type="CDD" id="cd00464">
    <property type="entry name" value="SK"/>
    <property type="match status" value="1"/>
</dbReference>
<dbReference type="NCBIfam" id="TIGR01809">
    <property type="entry name" value="Shik-DH-AROM"/>
    <property type="match status" value="1"/>
</dbReference>
<comment type="pathway">
    <text evidence="2 23 24">Metabolic intermediate biosynthesis; chorismate biosynthesis; chorismate from D-erythrose 4-phosphate and phosphoenolpyruvate: step 6/7.</text>
</comment>
<dbReference type="SUPFAM" id="SSF51735">
    <property type="entry name" value="NAD(P)-binding Rossmann-fold domains"/>
    <property type="match status" value="1"/>
</dbReference>
<dbReference type="InterPro" id="IPR001381">
    <property type="entry name" value="DHquinase_I"/>
</dbReference>
<comment type="similarity">
    <text evidence="23 24">In the 3rd section; belongs to the shikimate kinase family.</text>
</comment>
<feature type="binding site" evidence="23">
    <location>
        <begin position="44"/>
        <end position="46"/>
    </location>
    <ligand>
        <name>NAD(+)</name>
        <dbReference type="ChEBI" id="CHEBI:57540"/>
    </ligand>
</feature>
<comment type="similarity">
    <text evidence="5">In the N-terminal section; belongs to the shikimate kinase family.</text>
</comment>
<dbReference type="OrthoDB" id="197068at2759"/>
<evidence type="ECO:0000256" key="22">
    <source>
        <dbReference type="ARBA" id="ARBA00054455"/>
    </source>
</evidence>
<dbReference type="NCBIfam" id="TIGR01093">
    <property type="entry name" value="aroD"/>
    <property type="match status" value="1"/>
</dbReference>
<dbReference type="GO" id="GO:0003855">
    <property type="term" value="F:3-dehydroquinate dehydratase activity"/>
    <property type="evidence" value="ECO:0007669"/>
    <property type="project" value="UniProtKB-UniRule"/>
</dbReference>
<accession>A0A1L0CMZ7</accession>
<evidence type="ECO:0000256" key="12">
    <source>
        <dbReference type="ARBA" id="ARBA00022777"/>
    </source>
</evidence>
<feature type="binding site" evidence="23">
    <location>
        <position position="190"/>
    </location>
    <ligand>
        <name>Zn(2+)</name>
        <dbReference type="ChEBI" id="CHEBI:29105"/>
        <note>catalytic</note>
    </ligand>
</feature>
<dbReference type="EC" id="2.7.1.71" evidence="23"/>
<dbReference type="NCBIfam" id="TIGR01356">
    <property type="entry name" value="aroA"/>
    <property type="match status" value="1"/>
</dbReference>
<dbReference type="Gene3D" id="3.40.50.300">
    <property type="entry name" value="P-loop containing nucleotide triphosphate hydrolases"/>
    <property type="match status" value="1"/>
</dbReference>
<evidence type="ECO:0000256" key="23">
    <source>
        <dbReference type="HAMAP-Rule" id="MF_03143"/>
    </source>
</evidence>
<dbReference type="InterPro" id="IPR006264">
    <property type="entry name" value="EPSP_synthase"/>
</dbReference>
<dbReference type="HAMAP" id="MF_00109">
    <property type="entry name" value="Shikimate_kinase"/>
    <property type="match status" value="1"/>
</dbReference>
<keyword evidence="7 23" id="KW-0963">Cytoplasm</keyword>
<dbReference type="SUPFAM" id="SSF55205">
    <property type="entry name" value="EPT/RTPC-like"/>
    <property type="match status" value="1"/>
</dbReference>
<dbReference type="PIRSF" id="PIRSF000514">
    <property type="entry name" value="Pentafunct_AroM"/>
    <property type="match status" value="1"/>
</dbReference>
<comment type="caution">
    <text evidence="23">Lacks conserved residue(s) required for the propagation of feature annotation.</text>
</comment>
<comment type="catalytic activity">
    <reaction evidence="21 23 24">
        <text>shikimate + ATP = 3-phosphoshikimate + ADP + H(+)</text>
        <dbReference type="Rhea" id="RHEA:13121"/>
        <dbReference type="ChEBI" id="CHEBI:15378"/>
        <dbReference type="ChEBI" id="CHEBI:30616"/>
        <dbReference type="ChEBI" id="CHEBI:36208"/>
        <dbReference type="ChEBI" id="CHEBI:145989"/>
        <dbReference type="ChEBI" id="CHEBI:456216"/>
        <dbReference type="EC" id="2.7.1.71"/>
    </reaction>
</comment>
<dbReference type="EMBL" id="FQNF01000043">
    <property type="protein sequence ID" value="SGZ40229.1"/>
    <property type="molecule type" value="Genomic_DNA"/>
</dbReference>
<gene>
    <name evidence="31" type="ORF">HGUI_02429</name>
</gene>
<comment type="similarity">
    <text evidence="24">In the N-terminal section; belongs to the dehydroquinate synthase family.</text>
</comment>
<dbReference type="PROSITE" id="PS01128">
    <property type="entry name" value="SHIKIMATE_KINASE"/>
    <property type="match status" value="1"/>
</dbReference>
<feature type="domain" description="Enolpyruvate transferase" evidence="25">
    <location>
        <begin position="406"/>
        <end position="846"/>
    </location>
</feature>
<dbReference type="GO" id="GO:0004764">
    <property type="term" value="F:shikimate 3-dehydrogenase (NADP+) activity"/>
    <property type="evidence" value="ECO:0007669"/>
    <property type="project" value="UniProtKB-UniRule"/>
</dbReference>
<feature type="binding site" evidence="23">
    <location>
        <position position="148"/>
    </location>
    <ligand>
        <name>7-phospho-2-dehydro-3-deoxy-D-arabino-heptonate</name>
        <dbReference type="ChEBI" id="CHEBI:58394"/>
    </ligand>
</feature>